<organism evidence="2 3">
    <name type="scientific">Geodermatophilus sabuli</name>
    <dbReference type="NCBI Taxonomy" id="1564158"/>
    <lineage>
        <taxon>Bacteria</taxon>
        <taxon>Bacillati</taxon>
        <taxon>Actinomycetota</taxon>
        <taxon>Actinomycetes</taxon>
        <taxon>Geodermatophilales</taxon>
        <taxon>Geodermatophilaceae</taxon>
        <taxon>Geodermatophilus</taxon>
    </lineage>
</organism>
<evidence type="ECO:0000313" key="3">
    <source>
        <dbReference type="Proteomes" id="UP000219514"/>
    </source>
</evidence>
<reference evidence="2 3" key="1">
    <citation type="submission" date="2017-09" db="EMBL/GenBank/DDBJ databases">
        <authorList>
            <person name="Ehlers B."/>
            <person name="Leendertz F.H."/>
        </authorList>
    </citation>
    <scope>NUCLEOTIDE SEQUENCE [LARGE SCALE GENOMIC DNA]</scope>
    <source>
        <strain evidence="2 3">DSM 46844</strain>
    </source>
</reference>
<accession>A0A285EDT0</accession>
<dbReference type="Proteomes" id="UP000219514">
    <property type="component" value="Unassembled WGS sequence"/>
</dbReference>
<dbReference type="RefSeq" id="WP_097206395.1">
    <property type="nucleotide sequence ID" value="NZ_JACHXB010000002.1"/>
</dbReference>
<keyword evidence="3" id="KW-1185">Reference proteome</keyword>
<dbReference type="SUPFAM" id="SSF55961">
    <property type="entry name" value="Bet v1-like"/>
    <property type="match status" value="1"/>
</dbReference>
<dbReference type="Gene3D" id="3.30.530.20">
    <property type="match status" value="1"/>
</dbReference>
<dbReference type="Pfam" id="PF03364">
    <property type="entry name" value="Polyketide_cyc"/>
    <property type="match status" value="1"/>
</dbReference>
<protein>
    <submittedName>
        <fullName evidence="2">Polyketide cyclase / dehydrase and lipid transport</fullName>
    </submittedName>
</protein>
<dbReference type="EMBL" id="OBDO01000004">
    <property type="protein sequence ID" value="SNX96364.1"/>
    <property type="molecule type" value="Genomic_DNA"/>
</dbReference>
<sequence>MRTVLLRMHVPARPAADVYRTLTDFARYPELSPAVRSVTVTEVDDVTSVSSWEVTFRAGILRWTEQDRFDRAAHTITFAQTEGDIPVFDGSWRCADVTGGSDVVFTARLDLGIPSLADALEPIAVRALVDNTVSIVTGLVGAVDVVDTEVGVLSGSAA</sequence>
<evidence type="ECO:0000259" key="1">
    <source>
        <dbReference type="Pfam" id="PF03364"/>
    </source>
</evidence>
<gene>
    <name evidence="2" type="ORF">SAMN06893097_10478</name>
</gene>
<dbReference type="AlphaFoldDB" id="A0A285EDT0"/>
<evidence type="ECO:0000313" key="2">
    <source>
        <dbReference type="EMBL" id="SNX96364.1"/>
    </source>
</evidence>
<dbReference type="InterPro" id="IPR023393">
    <property type="entry name" value="START-like_dom_sf"/>
</dbReference>
<dbReference type="OrthoDB" id="9134299at2"/>
<name>A0A285EDT0_9ACTN</name>
<feature type="domain" description="Coenzyme Q-binding protein COQ10 START" evidence="1">
    <location>
        <begin position="13"/>
        <end position="127"/>
    </location>
</feature>
<dbReference type="InterPro" id="IPR005031">
    <property type="entry name" value="COQ10_START"/>
</dbReference>
<proteinExistence type="predicted"/>